<keyword evidence="1" id="KW-0732">Signal</keyword>
<proteinExistence type="predicted"/>
<protein>
    <recommendedName>
        <fullName evidence="5">Secreted protein</fullName>
    </recommendedName>
</protein>
<evidence type="ECO:0000313" key="2">
    <source>
        <dbReference type="EMBL" id="KAF1816869.1"/>
    </source>
</evidence>
<reference evidence="4" key="3">
    <citation type="submission" date="2025-04" db="UniProtKB">
        <authorList>
            <consortium name="RefSeq"/>
        </authorList>
    </citation>
    <scope>IDENTIFICATION</scope>
    <source>
        <strain evidence="4">CBS 781.70</strain>
    </source>
</reference>
<evidence type="ECO:0008006" key="5">
    <source>
        <dbReference type="Google" id="ProtNLM"/>
    </source>
</evidence>
<feature type="chain" id="PRO_5044632109" description="Secreted protein" evidence="1">
    <location>
        <begin position="29"/>
        <end position="96"/>
    </location>
</feature>
<dbReference type="GeneID" id="54415652"/>
<dbReference type="EMBL" id="ML975149">
    <property type="protein sequence ID" value="KAF1816869.1"/>
    <property type="molecule type" value="Genomic_DNA"/>
</dbReference>
<feature type="signal peptide" evidence="1">
    <location>
        <begin position="1"/>
        <end position="28"/>
    </location>
</feature>
<dbReference type="RefSeq" id="XP_033538500.1">
    <property type="nucleotide sequence ID" value="XM_033675082.1"/>
</dbReference>
<reference evidence="2 4" key="1">
    <citation type="submission" date="2020-01" db="EMBL/GenBank/DDBJ databases">
        <authorList>
            <consortium name="DOE Joint Genome Institute"/>
            <person name="Haridas S."/>
            <person name="Albert R."/>
            <person name="Binder M."/>
            <person name="Bloem J."/>
            <person name="Labutti K."/>
            <person name="Salamov A."/>
            <person name="Andreopoulos B."/>
            <person name="Baker S.E."/>
            <person name="Barry K."/>
            <person name="Bills G."/>
            <person name="Bluhm B.H."/>
            <person name="Cannon C."/>
            <person name="Castanera R."/>
            <person name="Culley D.E."/>
            <person name="Daum C."/>
            <person name="Ezra D."/>
            <person name="Gonzalez J.B."/>
            <person name="Henrissat B."/>
            <person name="Kuo A."/>
            <person name="Liang C."/>
            <person name="Lipzen A."/>
            <person name="Lutzoni F."/>
            <person name="Magnuson J."/>
            <person name="Mondo S."/>
            <person name="Nolan M."/>
            <person name="Ohm R."/>
            <person name="Pangilinan J."/>
            <person name="Park H.-J."/>
            <person name="Ramirez L."/>
            <person name="Alfaro M."/>
            <person name="Sun H."/>
            <person name="Tritt A."/>
            <person name="Yoshinaga Y."/>
            <person name="Zwiers L.-H."/>
            <person name="Turgeon B.G."/>
            <person name="Goodwin S.B."/>
            <person name="Spatafora J.W."/>
            <person name="Crous P.W."/>
            <person name="Grigoriev I.V."/>
        </authorList>
    </citation>
    <scope>NUCLEOTIDE SEQUENCE</scope>
    <source>
        <strain evidence="2 4">CBS 781.70</strain>
    </source>
</reference>
<gene>
    <name evidence="2 4" type="ORF">P152DRAFT_3003</name>
</gene>
<evidence type="ECO:0000256" key="1">
    <source>
        <dbReference type="SAM" id="SignalP"/>
    </source>
</evidence>
<dbReference type="Proteomes" id="UP000504638">
    <property type="component" value="Unplaced"/>
</dbReference>
<sequence>MVRELAFRAVWWCLLSTLALTVVVRSRARIPCAMTPLPSDEKFCPAIGQKPPPSSTSDAESYRICQGNHAFPCLYRSLDGQFIRSSRRQGMSFQAS</sequence>
<evidence type="ECO:0000313" key="3">
    <source>
        <dbReference type="Proteomes" id="UP000504638"/>
    </source>
</evidence>
<reference evidence="4" key="2">
    <citation type="submission" date="2020-04" db="EMBL/GenBank/DDBJ databases">
        <authorList>
            <consortium name="NCBI Genome Project"/>
        </authorList>
    </citation>
    <scope>NUCLEOTIDE SEQUENCE</scope>
    <source>
        <strain evidence="4">CBS 781.70</strain>
    </source>
</reference>
<keyword evidence="3" id="KW-1185">Reference proteome</keyword>
<dbReference type="AlphaFoldDB" id="A0A6G1GG69"/>
<evidence type="ECO:0000313" key="4">
    <source>
        <dbReference type="RefSeq" id="XP_033538500.1"/>
    </source>
</evidence>
<name>A0A6G1GG69_9PEZI</name>
<organism evidence="2">
    <name type="scientific">Eremomyces bilateralis CBS 781.70</name>
    <dbReference type="NCBI Taxonomy" id="1392243"/>
    <lineage>
        <taxon>Eukaryota</taxon>
        <taxon>Fungi</taxon>
        <taxon>Dikarya</taxon>
        <taxon>Ascomycota</taxon>
        <taxon>Pezizomycotina</taxon>
        <taxon>Dothideomycetes</taxon>
        <taxon>Dothideomycetes incertae sedis</taxon>
        <taxon>Eremomycetales</taxon>
        <taxon>Eremomycetaceae</taxon>
        <taxon>Eremomyces</taxon>
    </lineage>
</organism>
<accession>A0A6G1GG69</accession>